<evidence type="ECO:0000256" key="1">
    <source>
        <dbReference type="SAM" id="Phobius"/>
    </source>
</evidence>
<dbReference type="HOGENOM" id="CLU_767664_0_0_1"/>
<evidence type="ECO:0000313" key="3">
    <source>
        <dbReference type="Proteomes" id="UP000009172"/>
    </source>
</evidence>
<feature type="transmembrane region" description="Helical" evidence="1">
    <location>
        <begin position="214"/>
        <end position="234"/>
    </location>
</feature>
<keyword evidence="3" id="KW-1185">Reference proteome</keyword>
<protein>
    <submittedName>
        <fullName evidence="2">Uncharacterized protein</fullName>
    </submittedName>
</protein>
<dbReference type="AlphaFoldDB" id="F2RX75"/>
<dbReference type="Proteomes" id="UP000009172">
    <property type="component" value="Unassembled WGS sequence"/>
</dbReference>
<keyword evidence="1" id="KW-0812">Transmembrane</keyword>
<name>F2RX75_TRIT1</name>
<evidence type="ECO:0000313" key="2">
    <source>
        <dbReference type="EMBL" id="EGD95970.1"/>
    </source>
</evidence>
<gene>
    <name evidence="2" type="ORF">TESG_03432</name>
</gene>
<accession>F2RX75</accession>
<sequence>MQSGATYVQKLPSGKVGFVRRPIKIKQTKSILADAFLPNRDGSAWSFPYSYNLDAPLPIETGSKETTQPIPLTDGPAQAYNHGREYQHQLATRRYDLAPSNMYHPRPTQGRTQCQQQRQDTDVQCVDATALLRISTGIRLSQGRYLLLACAGSADSHILPAETVLKAMSPTGDLETEDAVEGGAVDPDLYLTRSLLLNQLQFLRYFKLLHLKPASLRNLLLLLLLLLLHQLLPLPLHSRNPLPQRWSPLLISSTFVRTLLAYVRYAVREILMIMAFQHLSAVLIAVLNRATIRFPTMETHAVLAAIIGTASVITVKITTIATAATENPGSIPPGSLGASMMHRSFHLMILEGHVFTGNHHL</sequence>
<keyword evidence="1" id="KW-1133">Transmembrane helix</keyword>
<organism evidence="2 3">
    <name type="scientific">Trichophyton tonsurans (strain CBS 112818)</name>
    <name type="common">Scalp ringworm fungus</name>
    <dbReference type="NCBI Taxonomy" id="647933"/>
    <lineage>
        <taxon>Eukaryota</taxon>
        <taxon>Fungi</taxon>
        <taxon>Dikarya</taxon>
        <taxon>Ascomycota</taxon>
        <taxon>Pezizomycotina</taxon>
        <taxon>Eurotiomycetes</taxon>
        <taxon>Eurotiomycetidae</taxon>
        <taxon>Onygenales</taxon>
        <taxon>Arthrodermataceae</taxon>
        <taxon>Trichophyton</taxon>
    </lineage>
</organism>
<feature type="transmembrane region" description="Helical" evidence="1">
    <location>
        <begin position="270"/>
        <end position="287"/>
    </location>
</feature>
<dbReference type="EMBL" id="GG698491">
    <property type="protein sequence ID" value="EGD95970.1"/>
    <property type="molecule type" value="Genomic_DNA"/>
</dbReference>
<reference evidence="3" key="1">
    <citation type="journal article" date="2012" name="MBio">
        <title>Comparative genome analysis of Trichophyton rubrum and related dermatophytes reveals candidate genes involved in infection.</title>
        <authorList>
            <person name="Martinez D.A."/>
            <person name="Oliver B.G."/>
            <person name="Graeser Y."/>
            <person name="Goldberg J.M."/>
            <person name="Li W."/>
            <person name="Martinez-Rossi N.M."/>
            <person name="Monod M."/>
            <person name="Shelest E."/>
            <person name="Barton R.C."/>
            <person name="Birch E."/>
            <person name="Brakhage A.A."/>
            <person name="Chen Z."/>
            <person name="Gurr S.J."/>
            <person name="Heiman D."/>
            <person name="Heitman J."/>
            <person name="Kosti I."/>
            <person name="Rossi A."/>
            <person name="Saif S."/>
            <person name="Samalova M."/>
            <person name="Saunders C.W."/>
            <person name="Shea T."/>
            <person name="Summerbell R.C."/>
            <person name="Xu J."/>
            <person name="Young S."/>
            <person name="Zeng Q."/>
            <person name="Birren B.W."/>
            <person name="Cuomo C.A."/>
            <person name="White T.C."/>
        </authorList>
    </citation>
    <scope>NUCLEOTIDE SEQUENCE [LARGE SCALE GENOMIC DNA]</scope>
    <source>
        <strain evidence="3">CBS 112818</strain>
    </source>
</reference>
<keyword evidence="1" id="KW-0472">Membrane</keyword>
<dbReference type="OrthoDB" id="4173357at2759"/>
<proteinExistence type="predicted"/>